<feature type="region of interest" description="Disordered" evidence="2">
    <location>
        <begin position="286"/>
        <end position="324"/>
    </location>
</feature>
<dbReference type="NCBIfam" id="TIGR01641">
    <property type="entry name" value="phageSPP1_gp7"/>
    <property type="match status" value="1"/>
</dbReference>
<dbReference type="Pfam" id="PF04233">
    <property type="entry name" value="Phage_Mu_F"/>
    <property type="match status" value="1"/>
</dbReference>
<dbReference type="Gene3D" id="3.40.390.10">
    <property type="entry name" value="Collagenase (Catalytic Domain)"/>
    <property type="match status" value="1"/>
</dbReference>
<comment type="caution">
    <text evidence="4">The sequence shown here is derived from an EMBL/GenBank/DDBJ whole genome shotgun (WGS) entry which is preliminary data.</text>
</comment>
<dbReference type="EMBL" id="LAZR01000274">
    <property type="protein sequence ID" value="KKN77716.1"/>
    <property type="molecule type" value="Genomic_DNA"/>
</dbReference>
<sequence length="574" mass="65069">MPHTVIIRRIDLDTRLVERKAVRAIVPMIGILRGRIVAQASIKEVSAELVELLTDVALFSHLLGMKRSFSLRPKSKSLSLSLLTASVKALEDQLGVATKVLKAQYVRNVLKSVKDFTKPAEEEIRDELIIAQKEGLHVSPTIKNLQARFDEMNVKANAETLVRTQTQLAYNAGRWQADQDPVIQEILWGYEYVAITDDRVRPEHEAFDGTILPKEDPFWKTNWPPNGWNCRCTTIPLFEPERKKAPSKLPDGSVATPDKGFVGNSGVAVVKPRAFLTPAQEAFQEGVRKEKAARRQKDLEKRGIRKPKPKVVKPKPKVVKPKPLTKTEKLRKQLEEQRKEGAKRLIALEKKLATSTKLREDAEEKMAKTIARAGKVPSKPKVQPREATRFRGYTKQEQKVVEQRLEKSITRLDRIVGKHSEGAVKQITLFNGDNVSSKHVGAAGEFHPDKRMAIATKRATPTSKKPTIGVDKSIKTATKFAKKRKKLFYTVGESVADVTRHEYGHAMHEQVWKSEGDRAEFFAIYTKNRNDVSYYAATNQHEFFAESFGAWTHPNYEQGTLPKDVEKYLERQFK</sequence>
<evidence type="ECO:0000313" key="4">
    <source>
        <dbReference type="EMBL" id="KKN77716.1"/>
    </source>
</evidence>
<evidence type="ECO:0000256" key="2">
    <source>
        <dbReference type="SAM" id="MobiDB-lite"/>
    </source>
</evidence>
<reference evidence="4" key="1">
    <citation type="journal article" date="2015" name="Nature">
        <title>Complex archaea that bridge the gap between prokaryotes and eukaryotes.</title>
        <authorList>
            <person name="Spang A."/>
            <person name="Saw J.H."/>
            <person name="Jorgensen S.L."/>
            <person name="Zaremba-Niedzwiedzka K."/>
            <person name="Martijn J."/>
            <person name="Lind A.E."/>
            <person name="van Eijk R."/>
            <person name="Schleper C."/>
            <person name="Guy L."/>
            <person name="Ettema T.J."/>
        </authorList>
    </citation>
    <scope>NUCLEOTIDE SEQUENCE</scope>
</reference>
<feature type="compositionally biased region" description="Basic residues" evidence="2">
    <location>
        <begin position="303"/>
        <end position="320"/>
    </location>
</feature>
<keyword evidence="1" id="KW-0175">Coiled coil</keyword>
<feature type="compositionally biased region" description="Basic and acidic residues" evidence="2">
    <location>
        <begin position="286"/>
        <end position="302"/>
    </location>
</feature>
<dbReference type="SUPFAM" id="SSF55486">
    <property type="entry name" value="Metalloproteases ('zincins'), catalytic domain"/>
    <property type="match status" value="1"/>
</dbReference>
<accession>A0A0F9VW74</accession>
<feature type="domain" description="Phage head morphogenesis" evidence="3">
    <location>
        <begin position="123"/>
        <end position="235"/>
    </location>
</feature>
<evidence type="ECO:0000259" key="3">
    <source>
        <dbReference type="Pfam" id="PF04233"/>
    </source>
</evidence>
<dbReference type="GO" id="GO:0008237">
    <property type="term" value="F:metallopeptidase activity"/>
    <property type="evidence" value="ECO:0007669"/>
    <property type="project" value="InterPro"/>
</dbReference>
<dbReference type="InterPro" id="IPR024079">
    <property type="entry name" value="MetalloPept_cat_dom_sf"/>
</dbReference>
<dbReference type="InterPro" id="IPR006528">
    <property type="entry name" value="Phage_head_morphogenesis_dom"/>
</dbReference>
<feature type="coiled-coil region" evidence="1">
    <location>
        <begin position="324"/>
        <end position="365"/>
    </location>
</feature>
<gene>
    <name evidence="4" type="ORF">LCGC14_0356900</name>
</gene>
<organism evidence="4">
    <name type="scientific">marine sediment metagenome</name>
    <dbReference type="NCBI Taxonomy" id="412755"/>
    <lineage>
        <taxon>unclassified sequences</taxon>
        <taxon>metagenomes</taxon>
        <taxon>ecological metagenomes</taxon>
    </lineage>
</organism>
<name>A0A0F9VW74_9ZZZZ</name>
<protein>
    <recommendedName>
        <fullName evidence="3">Phage head morphogenesis domain-containing protein</fullName>
    </recommendedName>
</protein>
<proteinExistence type="predicted"/>
<evidence type="ECO:0000256" key="1">
    <source>
        <dbReference type="SAM" id="Coils"/>
    </source>
</evidence>
<dbReference type="AlphaFoldDB" id="A0A0F9VW74"/>